<name>A0A8C0TZF1_CYACU</name>
<protein>
    <submittedName>
        <fullName evidence="1">Uncharacterized protein</fullName>
    </submittedName>
</protein>
<proteinExistence type="predicted"/>
<dbReference type="Proteomes" id="UP000694410">
    <property type="component" value="Unplaced"/>
</dbReference>
<reference evidence="1" key="1">
    <citation type="submission" date="2025-08" db="UniProtKB">
        <authorList>
            <consortium name="Ensembl"/>
        </authorList>
    </citation>
    <scope>IDENTIFICATION</scope>
</reference>
<evidence type="ECO:0000313" key="2">
    <source>
        <dbReference type="Proteomes" id="UP000694410"/>
    </source>
</evidence>
<dbReference type="Ensembl" id="ENSCCET00000002779.1">
    <property type="protein sequence ID" value="ENSCCEP00000001635.1"/>
    <property type="gene ID" value="ENSCCEG00000001882.1"/>
</dbReference>
<evidence type="ECO:0000313" key="1">
    <source>
        <dbReference type="Ensembl" id="ENSCCEP00000001635.1"/>
    </source>
</evidence>
<sequence>WCLLCISLPDLDSGLSSGSVHLLTNCTVGLQQHQGCHSLTSWDFAHLHSKPSHHRHPRSQGGRPHPHVMMLHKEFETFELSFRELFMLQSVYRVHGEVIQGANSLPAGSAAFSVPPLFPGQRGCSRAAPPACELTSTARETCLALAMPWCYLLNTCGQDLSLNREIIQLLKGLGARTSHPGEQFYSSFYFMLWTFVCKTPPARKPGHLFWYIAITWLFVGFMLQDQHVLHLLVWPRDTNTCEWFGTEAVSGENNCSGYSGVCPPANTSAGHQQFMPYSSRKIKITRSNSSTSHSETPTCFYKGDQCFYFQFTEAGRKG</sequence>
<accession>A0A8C0TZF1</accession>
<keyword evidence="2" id="KW-1185">Reference proteome</keyword>
<organism evidence="1 2">
    <name type="scientific">Cyanistes caeruleus</name>
    <name type="common">Eurasian blue tit</name>
    <name type="synonym">Parus caeruleus</name>
    <dbReference type="NCBI Taxonomy" id="156563"/>
    <lineage>
        <taxon>Eukaryota</taxon>
        <taxon>Metazoa</taxon>
        <taxon>Chordata</taxon>
        <taxon>Craniata</taxon>
        <taxon>Vertebrata</taxon>
        <taxon>Euteleostomi</taxon>
        <taxon>Archelosauria</taxon>
        <taxon>Archosauria</taxon>
        <taxon>Dinosauria</taxon>
        <taxon>Saurischia</taxon>
        <taxon>Theropoda</taxon>
        <taxon>Coelurosauria</taxon>
        <taxon>Aves</taxon>
        <taxon>Neognathae</taxon>
        <taxon>Neoaves</taxon>
        <taxon>Telluraves</taxon>
        <taxon>Australaves</taxon>
        <taxon>Passeriformes</taxon>
        <taxon>Paridae</taxon>
        <taxon>Cyanistes</taxon>
    </lineage>
</organism>
<reference evidence="1" key="2">
    <citation type="submission" date="2025-09" db="UniProtKB">
        <authorList>
            <consortium name="Ensembl"/>
        </authorList>
    </citation>
    <scope>IDENTIFICATION</scope>
</reference>
<dbReference type="AlphaFoldDB" id="A0A8C0TZF1"/>